<comment type="caution">
    <text evidence="3">The sequence shown here is derived from an EMBL/GenBank/DDBJ whole genome shotgun (WGS) entry which is preliminary data.</text>
</comment>
<dbReference type="GO" id="GO:0016705">
    <property type="term" value="F:oxidoreductase activity, acting on paired donors, with incorporation or reduction of molecular oxygen"/>
    <property type="evidence" value="ECO:0007669"/>
    <property type="project" value="InterPro"/>
</dbReference>
<dbReference type="InterPro" id="IPR036661">
    <property type="entry name" value="Luciferase-like_sf"/>
</dbReference>
<organism evidence="3 4">
    <name type="scientific">Haloarcula hispanica</name>
    <dbReference type="NCBI Taxonomy" id="51589"/>
    <lineage>
        <taxon>Archaea</taxon>
        <taxon>Methanobacteriati</taxon>
        <taxon>Methanobacteriota</taxon>
        <taxon>Stenosarchaea group</taxon>
        <taxon>Halobacteria</taxon>
        <taxon>Halobacteriales</taxon>
        <taxon>Haloarculaceae</taxon>
        <taxon>Haloarcula</taxon>
    </lineage>
</organism>
<name>A0A5J5LDZ5_HALHI</name>
<reference evidence="3 4" key="1">
    <citation type="submission" date="2018-11" db="EMBL/GenBank/DDBJ databases">
        <title>Genomic analysis of Haloarcula hispanica CBA1121.</title>
        <authorList>
            <person name="Kim Y.B."/>
            <person name="Roh S.W."/>
        </authorList>
    </citation>
    <scope>NUCLEOTIDE SEQUENCE [LARGE SCALE GENOMIC DNA]</scope>
    <source>
        <strain evidence="3 4">CBA1121</strain>
    </source>
</reference>
<dbReference type="RefSeq" id="WP_151104087.1">
    <property type="nucleotide sequence ID" value="NZ_RQWK01000002.1"/>
</dbReference>
<proteinExistence type="predicted"/>
<dbReference type="CDD" id="cd01097">
    <property type="entry name" value="Tetrahydromethanopterin_reductase"/>
    <property type="match status" value="1"/>
</dbReference>
<dbReference type="EMBL" id="RQWK01000002">
    <property type="protein sequence ID" value="KAA9404998.1"/>
    <property type="molecule type" value="Genomic_DNA"/>
</dbReference>
<dbReference type="PANTHER" id="PTHR43244">
    <property type="match status" value="1"/>
</dbReference>
<evidence type="ECO:0000313" key="4">
    <source>
        <dbReference type="Proteomes" id="UP000326244"/>
    </source>
</evidence>
<dbReference type="Gene3D" id="3.20.20.30">
    <property type="entry name" value="Luciferase-like domain"/>
    <property type="match status" value="1"/>
</dbReference>
<dbReference type="InterPro" id="IPR011251">
    <property type="entry name" value="Luciferase-like_dom"/>
</dbReference>
<dbReference type="Proteomes" id="UP000326244">
    <property type="component" value="Unassembled WGS sequence"/>
</dbReference>
<feature type="domain" description="Luciferase-like" evidence="2">
    <location>
        <begin position="18"/>
        <end position="320"/>
    </location>
</feature>
<accession>A0A5J5LDZ5</accession>
<dbReference type="SUPFAM" id="SSF51679">
    <property type="entry name" value="Bacterial luciferase-like"/>
    <property type="match status" value="1"/>
</dbReference>
<protein>
    <submittedName>
        <fullName evidence="3">LLM class flavin-dependent oxidoreductase</fullName>
    </submittedName>
</protein>
<evidence type="ECO:0000313" key="3">
    <source>
        <dbReference type="EMBL" id="KAA9404998.1"/>
    </source>
</evidence>
<sequence length="344" mass="38134">MSANQVFERGDRVGIYLQDKHSLEENVELVQYAEEQGIDEIWQAESRLARDAVSPLGAYAAVTDDIKLGTGVINNWTRNAALIAQSMSTLEELAGPDRIMCGIGAWWDPLAEKVGIDRSGALRAMRECVEVTQDLLDMENVTYDGEFVQMRDVELDVVHGDDGPRTVPVYVGGTGFKMLELTGHFADGALLNYLVSPEYNEKALDALKTGAERGDRSLDDIDRPQLVVCSMDHDQEKALDNARELITQYLGQQPHIMKASGVSQDLIDEVGETIGGWPADKDDIKEGMHLIPDDVVHKLTASGTPEQCREKVREYAETGCQCPILYPLGEDRRLMIDEFADGYL</sequence>
<keyword evidence="1" id="KW-0560">Oxidoreductase</keyword>
<dbReference type="PANTHER" id="PTHR43244:SF1">
    <property type="entry name" value="5,10-METHYLENETETRAHYDROMETHANOPTERIN REDUCTASE"/>
    <property type="match status" value="1"/>
</dbReference>
<dbReference type="AlphaFoldDB" id="A0A5J5LDZ5"/>
<dbReference type="InterPro" id="IPR050564">
    <property type="entry name" value="F420-G6PD/mer"/>
</dbReference>
<evidence type="ECO:0000256" key="1">
    <source>
        <dbReference type="ARBA" id="ARBA00023002"/>
    </source>
</evidence>
<dbReference type="Pfam" id="PF00296">
    <property type="entry name" value="Bac_luciferase"/>
    <property type="match status" value="1"/>
</dbReference>
<gene>
    <name evidence="3" type="ORF">EGO51_16825</name>
</gene>
<evidence type="ECO:0000259" key="2">
    <source>
        <dbReference type="Pfam" id="PF00296"/>
    </source>
</evidence>